<dbReference type="AlphaFoldDB" id="A0A517N0B6"/>
<feature type="region of interest" description="Disordered" evidence="1">
    <location>
        <begin position="125"/>
        <end position="147"/>
    </location>
</feature>
<feature type="chain" id="PRO_5022074423" description="Lipoprotein" evidence="2">
    <location>
        <begin position="29"/>
        <end position="468"/>
    </location>
</feature>
<protein>
    <recommendedName>
        <fullName evidence="5">Lipoprotein</fullName>
    </recommendedName>
</protein>
<evidence type="ECO:0000313" key="3">
    <source>
        <dbReference type="EMBL" id="QDT00579.1"/>
    </source>
</evidence>
<proteinExistence type="predicted"/>
<gene>
    <name evidence="3" type="ORF">HG15A2_39170</name>
</gene>
<dbReference type="Proteomes" id="UP000319852">
    <property type="component" value="Chromosome"/>
</dbReference>
<keyword evidence="4" id="KW-1185">Reference proteome</keyword>
<evidence type="ECO:0000313" key="4">
    <source>
        <dbReference type="Proteomes" id="UP000319852"/>
    </source>
</evidence>
<sequence precursor="true">MHRKISATTCLLAAACLCAVGCATPWSKADKIDDISYSHPAERMGTSQPSTTATEFDDKGELSNEEALAGVLDELQEIGGIDPEAQQQLMADLRETKPEHYALVVDQFRTALAYRQQLEKRDELAEQERELAMQSNSGNGSSRAAKQTAEQVVRDQIQAVASSEPLQVTTHSLHAIRSLPVPPKSHSQSMPQAKSLAPIVSDQQTTELTNKGLPPVNAQVQSASYTALGSPPTANAHGWEAQLKSAIAQLESEVSPEPRSVEEVHEHLRLRTLQLLAGDQEAALQSIPGASPAQQDYWAKQLFAISTFLDQETHKDGKARAAAALVHLDAARGQLAELATLQVRNMTFAERVDGFGEYKTAESTLFKPGGSVTLYAEVANYRSDSTEEGYRTVLTTSYQVVDKAGQRVDGGQFPDVEDICQNRRRDFHMQYTIPLPMRIYAGHYEMQLIITDGLSNKIGQASIPFEIE</sequence>
<accession>A0A517N0B6</accession>
<dbReference type="OrthoDB" id="291778at2"/>
<dbReference type="RefSeq" id="WP_145062167.1">
    <property type="nucleotide sequence ID" value="NZ_CP036263.1"/>
</dbReference>
<organism evidence="3 4">
    <name type="scientific">Adhaeretor mobilis</name>
    <dbReference type="NCBI Taxonomy" id="1930276"/>
    <lineage>
        <taxon>Bacteria</taxon>
        <taxon>Pseudomonadati</taxon>
        <taxon>Planctomycetota</taxon>
        <taxon>Planctomycetia</taxon>
        <taxon>Pirellulales</taxon>
        <taxon>Lacipirellulaceae</taxon>
        <taxon>Adhaeretor</taxon>
    </lineage>
</organism>
<feature type="signal peptide" evidence="2">
    <location>
        <begin position="1"/>
        <end position="28"/>
    </location>
</feature>
<reference evidence="3 4" key="1">
    <citation type="submission" date="2019-02" db="EMBL/GenBank/DDBJ databases">
        <title>Deep-cultivation of Planctomycetes and their phenomic and genomic characterization uncovers novel biology.</title>
        <authorList>
            <person name="Wiegand S."/>
            <person name="Jogler M."/>
            <person name="Boedeker C."/>
            <person name="Pinto D."/>
            <person name="Vollmers J."/>
            <person name="Rivas-Marin E."/>
            <person name="Kohn T."/>
            <person name="Peeters S.H."/>
            <person name="Heuer A."/>
            <person name="Rast P."/>
            <person name="Oberbeckmann S."/>
            <person name="Bunk B."/>
            <person name="Jeske O."/>
            <person name="Meyerdierks A."/>
            <person name="Storesund J.E."/>
            <person name="Kallscheuer N."/>
            <person name="Luecker S."/>
            <person name="Lage O.M."/>
            <person name="Pohl T."/>
            <person name="Merkel B.J."/>
            <person name="Hornburger P."/>
            <person name="Mueller R.-W."/>
            <person name="Bruemmer F."/>
            <person name="Labrenz M."/>
            <person name="Spormann A.M."/>
            <person name="Op den Camp H."/>
            <person name="Overmann J."/>
            <person name="Amann R."/>
            <person name="Jetten M.S.M."/>
            <person name="Mascher T."/>
            <person name="Medema M.H."/>
            <person name="Devos D.P."/>
            <person name="Kaster A.-K."/>
            <person name="Ovreas L."/>
            <person name="Rohde M."/>
            <person name="Galperin M.Y."/>
            <person name="Jogler C."/>
        </authorList>
    </citation>
    <scope>NUCLEOTIDE SEQUENCE [LARGE SCALE GENOMIC DNA]</scope>
    <source>
        <strain evidence="3 4">HG15A2</strain>
    </source>
</reference>
<evidence type="ECO:0008006" key="5">
    <source>
        <dbReference type="Google" id="ProtNLM"/>
    </source>
</evidence>
<dbReference type="KEGG" id="amob:HG15A2_39170"/>
<dbReference type="EMBL" id="CP036263">
    <property type="protein sequence ID" value="QDT00579.1"/>
    <property type="molecule type" value="Genomic_DNA"/>
</dbReference>
<name>A0A517N0B6_9BACT</name>
<evidence type="ECO:0000256" key="2">
    <source>
        <dbReference type="SAM" id="SignalP"/>
    </source>
</evidence>
<keyword evidence="2" id="KW-0732">Signal</keyword>
<evidence type="ECO:0000256" key="1">
    <source>
        <dbReference type="SAM" id="MobiDB-lite"/>
    </source>
</evidence>
<feature type="compositionally biased region" description="Polar residues" evidence="1">
    <location>
        <begin position="133"/>
        <end position="147"/>
    </location>
</feature>
<dbReference type="PROSITE" id="PS51257">
    <property type="entry name" value="PROKAR_LIPOPROTEIN"/>
    <property type="match status" value="1"/>
</dbReference>